<comment type="caution">
    <text evidence="1">The sequence shown here is derived from an EMBL/GenBank/DDBJ whole genome shotgun (WGS) entry which is preliminary data.</text>
</comment>
<dbReference type="EMBL" id="MCFA01000260">
    <property type="protein sequence ID" value="ORX96302.1"/>
    <property type="molecule type" value="Genomic_DNA"/>
</dbReference>
<keyword evidence="2" id="KW-1185">Reference proteome</keyword>
<dbReference type="Proteomes" id="UP000193144">
    <property type="component" value="Unassembled WGS sequence"/>
</dbReference>
<proteinExistence type="predicted"/>
<sequence length="160" mass="18911">MSGQRQFTTFLEKIHRETLRNLERWPVKDSSQSQIKAGEVFKTIMIHWQELHLRPNNFLDRLAKEEPFKATVDGIGDRYYTALTCEARPFDRQPGSLEYMAWACFFAQELIRHKFTSADDVRKMVFDAASVDWRPGPDNETLEDLWEDAKAELEWRRQQG</sequence>
<organism evidence="1 2">
    <name type="scientific">Clohesyomyces aquaticus</name>
    <dbReference type="NCBI Taxonomy" id="1231657"/>
    <lineage>
        <taxon>Eukaryota</taxon>
        <taxon>Fungi</taxon>
        <taxon>Dikarya</taxon>
        <taxon>Ascomycota</taxon>
        <taxon>Pezizomycotina</taxon>
        <taxon>Dothideomycetes</taxon>
        <taxon>Pleosporomycetidae</taxon>
        <taxon>Pleosporales</taxon>
        <taxon>Lindgomycetaceae</taxon>
        <taxon>Clohesyomyces</taxon>
    </lineage>
</organism>
<name>A0A1Y1YE78_9PLEO</name>
<evidence type="ECO:0000313" key="2">
    <source>
        <dbReference type="Proteomes" id="UP000193144"/>
    </source>
</evidence>
<reference evidence="1 2" key="1">
    <citation type="submission" date="2016-07" db="EMBL/GenBank/DDBJ databases">
        <title>Pervasive Adenine N6-methylation of Active Genes in Fungi.</title>
        <authorList>
            <consortium name="DOE Joint Genome Institute"/>
            <person name="Mondo S.J."/>
            <person name="Dannebaum R.O."/>
            <person name="Kuo R.C."/>
            <person name="Labutti K."/>
            <person name="Haridas S."/>
            <person name="Kuo A."/>
            <person name="Salamov A."/>
            <person name="Ahrendt S.R."/>
            <person name="Lipzen A."/>
            <person name="Sullivan W."/>
            <person name="Andreopoulos W.B."/>
            <person name="Clum A."/>
            <person name="Lindquist E."/>
            <person name="Daum C."/>
            <person name="Ramamoorthy G.K."/>
            <person name="Gryganskyi A."/>
            <person name="Culley D."/>
            <person name="Magnuson J.K."/>
            <person name="James T.Y."/>
            <person name="O'Malley M.A."/>
            <person name="Stajich J.E."/>
            <person name="Spatafora J.W."/>
            <person name="Visel A."/>
            <person name="Grigoriev I.V."/>
        </authorList>
    </citation>
    <scope>NUCLEOTIDE SEQUENCE [LARGE SCALE GENOMIC DNA]</scope>
    <source>
        <strain evidence="1 2">CBS 115471</strain>
    </source>
</reference>
<gene>
    <name evidence="1" type="ORF">BCR34DRAFT_593912</name>
</gene>
<protein>
    <submittedName>
        <fullName evidence="1">Uncharacterized protein</fullName>
    </submittedName>
</protein>
<accession>A0A1Y1YE78</accession>
<dbReference type="AlphaFoldDB" id="A0A1Y1YE78"/>
<evidence type="ECO:0000313" key="1">
    <source>
        <dbReference type="EMBL" id="ORX96302.1"/>
    </source>
</evidence>